<dbReference type="InterPro" id="IPR000209">
    <property type="entry name" value="Peptidase_S8/S53_dom"/>
</dbReference>
<dbReference type="SMART" id="SM00944">
    <property type="entry name" value="Pro-kuma_activ"/>
    <property type="match status" value="1"/>
</dbReference>
<dbReference type="Proteomes" id="UP000037460">
    <property type="component" value="Unassembled WGS sequence"/>
</dbReference>
<feature type="domain" description="Peptidase S53" evidence="8">
    <location>
        <begin position="241"/>
        <end position="594"/>
    </location>
</feature>
<comment type="caution">
    <text evidence="9">The sequence shown here is derived from an EMBL/GenBank/DDBJ whole genome shotgun (WGS) entry which is preliminary data.</text>
</comment>
<feature type="binding site" evidence="7">
    <location>
        <position position="572"/>
    </location>
    <ligand>
        <name>Ca(2+)</name>
        <dbReference type="ChEBI" id="CHEBI:29108"/>
    </ligand>
</feature>
<evidence type="ECO:0000256" key="6">
    <source>
        <dbReference type="ARBA" id="ARBA00023145"/>
    </source>
</evidence>
<dbReference type="CDD" id="cd11377">
    <property type="entry name" value="Pro-peptidase_S53"/>
    <property type="match status" value="1"/>
</dbReference>
<keyword evidence="6" id="KW-0865">Zymogen</keyword>
<feature type="binding site" evidence="7">
    <location>
        <position position="554"/>
    </location>
    <ligand>
        <name>Ca(2+)</name>
        <dbReference type="ChEBI" id="CHEBI:29108"/>
    </ligand>
</feature>
<evidence type="ECO:0000256" key="1">
    <source>
        <dbReference type="ARBA" id="ARBA00022670"/>
    </source>
</evidence>
<dbReference type="InterPro" id="IPR030400">
    <property type="entry name" value="Sedolisin_dom"/>
</dbReference>
<feature type="active site" description="Charge relay system" evidence="7">
    <location>
        <position position="307"/>
    </location>
</feature>
<dbReference type="Gene3D" id="3.40.50.200">
    <property type="entry name" value="Peptidase S8/S53 domain"/>
    <property type="match status" value="1"/>
</dbReference>
<dbReference type="InterPro" id="IPR050819">
    <property type="entry name" value="Tripeptidyl-peptidase_I"/>
</dbReference>
<keyword evidence="4 7" id="KW-0720">Serine protease</keyword>
<dbReference type="InterPro" id="IPR023828">
    <property type="entry name" value="Peptidase_S8_Ser-AS"/>
</dbReference>
<keyword evidence="10" id="KW-1185">Reference proteome</keyword>
<reference evidence="10" key="1">
    <citation type="journal article" date="2015" name="PLoS Genet.">
        <title>Genome Sequence and Transcriptome Analyses of Chrysochromulina tobin: Metabolic Tools for Enhanced Algal Fitness in the Prominent Order Prymnesiales (Haptophyceae).</title>
        <authorList>
            <person name="Hovde B.T."/>
            <person name="Deodato C.R."/>
            <person name="Hunsperger H.M."/>
            <person name="Ryken S.A."/>
            <person name="Yost W."/>
            <person name="Jha R.K."/>
            <person name="Patterson J."/>
            <person name="Monnat R.J. Jr."/>
            <person name="Barlow S.B."/>
            <person name="Starkenburg S.R."/>
            <person name="Cattolico R.A."/>
        </authorList>
    </citation>
    <scope>NUCLEOTIDE SEQUENCE</scope>
    <source>
        <strain evidence="10">CCMP291</strain>
    </source>
</reference>
<dbReference type="PANTHER" id="PTHR14218:SF15">
    <property type="entry name" value="TRIPEPTIDYL-PEPTIDASE 1"/>
    <property type="match status" value="1"/>
</dbReference>
<keyword evidence="5 7" id="KW-0106">Calcium</keyword>
<organism evidence="9 10">
    <name type="scientific">Chrysochromulina tobinii</name>
    <dbReference type="NCBI Taxonomy" id="1460289"/>
    <lineage>
        <taxon>Eukaryota</taxon>
        <taxon>Haptista</taxon>
        <taxon>Haptophyta</taxon>
        <taxon>Prymnesiophyceae</taxon>
        <taxon>Prymnesiales</taxon>
        <taxon>Chrysochromulinaceae</taxon>
        <taxon>Chrysochromulina</taxon>
    </lineage>
</organism>
<evidence type="ECO:0000256" key="7">
    <source>
        <dbReference type="PROSITE-ProRule" id="PRU01032"/>
    </source>
</evidence>
<evidence type="ECO:0000259" key="8">
    <source>
        <dbReference type="PROSITE" id="PS51695"/>
    </source>
</evidence>
<dbReference type="InterPro" id="IPR036852">
    <property type="entry name" value="Peptidase_S8/S53_dom_sf"/>
</dbReference>
<feature type="binding site" evidence="7">
    <location>
        <position position="574"/>
    </location>
    <ligand>
        <name>Ca(2+)</name>
        <dbReference type="ChEBI" id="CHEBI:29108"/>
    </ligand>
</feature>
<name>A0A0M0JEI5_9EUKA</name>
<feature type="binding site" evidence="7">
    <location>
        <position position="553"/>
    </location>
    <ligand>
        <name>Ca(2+)</name>
        <dbReference type="ChEBI" id="CHEBI:29108"/>
    </ligand>
</feature>
<keyword evidence="2 7" id="KW-0479">Metal-binding</keyword>
<dbReference type="PROSITE" id="PS00138">
    <property type="entry name" value="SUBTILASE_SER"/>
    <property type="match status" value="1"/>
</dbReference>
<protein>
    <submittedName>
        <fullName evidence="9">Tripeptidyl peptidase i</fullName>
    </submittedName>
</protein>
<dbReference type="CDD" id="cd04056">
    <property type="entry name" value="Peptidases_S53"/>
    <property type="match status" value="1"/>
</dbReference>
<dbReference type="Pfam" id="PF09286">
    <property type="entry name" value="Pro-kuma_activ"/>
    <property type="match status" value="1"/>
</dbReference>
<dbReference type="GO" id="GO:0008240">
    <property type="term" value="F:tripeptidyl-peptidase activity"/>
    <property type="evidence" value="ECO:0007669"/>
    <property type="project" value="TreeGrafter"/>
</dbReference>
<dbReference type="GO" id="GO:0006508">
    <property type="term" value="P:proteolysis"/>
    <property type="evidence" value="ECO:0007669"/>
    <property type="project" value="UniProtKB-KW"/>
</dbReference>
<proteinExistence type="predicted"/>
<accession>A0A0M0JEI5</accession>
<dbReference type="SUPFAM" id="SSF54897">
    <property type="entry name" value="Protease propeptides/inhibitors"/>
    <property type="match status" value="1"/>
</dbReference>
<evidence type="ECO:0000313" key="9">
    <source>
        <dbReference type="EMBL" id="KOO24782.1"/>
    </source>
</evidence>
<evidence type="ECO:0000256" key="4">
    <source>
        <dbReference type="ARBA" id="ARBA00022825"/>
    </source>
</evidence>
<evidence type="ECO:0000256" key="5">
    <source>
        <dbReference type="ARBA" id="ARBA00022837"/>
    </source>
</evidence>
<dbReference type="AlphaFoldDB" id="A0A0M0JEI5"/>
<dbReference type="PANTHER" id="PTHR14218">
    <property type="entry name" value="PROTEASE S8 TRIPEPTIDYL PEPTIDASE I CLN2"/>
    <property type="match status" value="1"/>
</dbReference>
<sequence>MKLTALINDTLSTGPGRGKLKMLAVLTHVALAATAASNAFVRLESDVAIHNPRTSSWVNNGAAPREEMMTLTVALTINAEQRDKLEAAFWAVSTPTKVNTYRQFLNKDDLKNLLAVPTERVERVKEYFLSSGASDVKVSPYNDMLTVSMRVAEVERALATRISAFTHNERTGFRLLRASMGYSVPASLSGDVSMVDLLQFPRLRSNSLVQYENPNLMVEDGKVGSGGNWPSSCDTPLCKGYVDPGVLGERYKVDVNETTPLQGSMAAAEFQGQYFETKDLETFTDACHVKVTVDKVIGGNVDRPGIEAMLDIEYMKAVSQGVPLTVIYSNTYSLLNWANELMALPEPTLINSVSYGNDEAQQTGVAYMESVNTAFMKAGTMGLSILFASGDQGVCGREGCGEGPRKRFKPDFPGGSPYQTSVGGTDFYGTTIGEETAWRSGGGGFSDTFPIPAYQKDAVASYKKDLAAAGLLPDASLYNDTGRGYPDVAALGGTKDPYCINIGRWAGVAGTSAACPVVSAIFARLNSILLAKGKPPLGFLNPFIYAHPEAFQDVTHGINSDTQTAGFTAIKGWDAATGWGTPNFEALKKIVDAM</sequence>
<dbReference type="EMBL" id="JWZX01003054">
    <property type="protein sequence ID" value="KOO24782.1"/>
    <property type="molecule type" value="Genomic_DNA"/>
</dbReference>
<dbReference type="SUPFAM" id="SSF52743">
    <property type="entry name" value="Subtilisin-like"/>
    <property type="match status" value="1"/>
</dbReference>
<evidence type="ECO:0000256" key="2">
    <source>
        <dbReference type="ARBA" id="ARBA00022723"/>
    </source>
</evidence>
<keyword evidence="3 7" id="KW-0378">Hydrolase</keyword>
<dbReference type="PROSITE" id="PS51695">
    <property type="entry name" value="SEDOLISIN"/>
    <property type="match status" value="1"/>
</dbReference>
<dbReference type="OrthoDB" id="409122at2759"/>
<feature type="active site" description="Charge relay system" evidence="7">
    <location>
        <position position="311"/>
    </location>
</feature>
<dbReference type="GO" id="GO:0046872">
    <property type="term" value="F:metal ion binding"/>
    <property type="evidence" value="ECO:0007669"/>
    <property type="project" value="UniProtKB-UniRule"/>
</dbReference>
<feature type="active site" description="Charge relay system" evidence="7">
    <location>
        <position position="512"/>
    </location>
</feature>
<evidence type="ECO:0000313" key="10">
    <source>
        <dbReference type="Proteomes" id="UP000037460"/>
    </source>
</evidence>
<gene>
    <name evidence="9" type="ORF">Ctob_006303</name>
</gene>
<dbReference type="GO" id="GO:0004252">
    <property type="term" value="F:serine-type endopeptidase activity"/>
    <property type="evidence" value="ECO:0007669"/>
    <property type="project" value="UniProtKB-UniRule"/>
</dbReference>
<keyword evidence="1 7" id="KW-0645">Protease</keyword>
<dbReference type="InterPro" id="IPR015366">
    <property type="entry name" value="S53_propep"/>
</dbReference>
<evidence type="ECO:0000256" key="3">
    <source>
        <dbReference type="ARBA" id="ARBA00022801"/>
    </source>
</evidence>
<comment type="cofactor">
    <cofactor evidence="7">
        <name>Ca(2+)</name>
        <dbReference type="ChEBI" id="CHEBI:29108"/>
    </cofactor>
    <text evidence="7">Binds 1 Ca(2+) ion per subunit.</text>
</comment>
<dbReference type="Pfam" id="PF00082">
    <property type="entry name" value="Peptidase_S8"/>
    <property type="match status" value="1"/>
</dbReference>